<comment type="caution">
    <text evidence="1">The sequence shown here is derived from an EMBL/GenBank/DDBJ whole genome shotgun (WGS) entry which is preliminary data.</text>
</comment>
<gene>
    <name evidence="1" type="ORF">LIER_10392</name>
</gene>
<dbReference type="Proteomes" id="UP001454036">
    <property type="component" value="Unassembled WGS sequence"/>
</dbReference>
<proteinExistence type="predicted"/>
<protein>
    <submittedName>
        <fullName evidence="1">Uncharacterized protein</fullName>
    </submittedName>
</protein>
<sequence>MYPFGPGFPSGSGGYDRFNYMPVPTVLQNPWYYPQMVGAQGSQMLYHDATMMVGAQGSQMHYGSSSTRVDSYGN</sequence>
<evidence type="ECO:0000313" key="2">
    <source>
        <dbReference type="Proteomes" id="UP001454036"/>
    </source>
</evidence>
<dbReference type="EMBL" id="BAABME010001843">
    <property type="protein sequence ID" value="GAA0151737.1"/>
    <property type="molecule type" value="Genomic_DNA"/>
</dbReference>
<reference evidence="1 2" key="1">
    <citation type="submission" date="2024-01" db="EMBL/GenBank/DDBJ databases">
        <title>The complete chloroplast genome sequence of Lithospermum erythrorhizon: insights into the phylogenetic relationship among Boraginaceae species and the maternal lineages of purple gromwells.</title>
        <authorList>
            <person name="Okada T."/>
            <person name="Watanabe K."/>
        </authorList>
    </citation>
    <scope>NUCLEOTIDE SEQUENCE [LARGE SCALE GENOMIC DNA]</scope>
</reference>
<name>A0AAV3PP38_LITER</name>
<dbReference type="AlphaFoldDB" id="A0AAV3PP38"/>
<keyword evidence="2" id="KW-1185">Reference proteome</keyword>
<evidence type="ECO:0000313" key="1">
    <source>
        <dbReference type="EMBL" id="GAA0151737.1"/>
    </source>
</evidence>
<organism evidence="1 2">
    <name type="scientific">Lithospermum erythrorhizon</name>
    <name type="common">Purple gromwell</name>
    <name type="synonym">Lithospermum officinale var. erythrorhizon</name>
    <dbReference type="NCBI Taxonomy" id="34254"/>
    <lineage>
        <taxon>Eukaryota</taxon>
        <taxon>Viridiplantae</taxon>
        <taxon>Streptophyta</taxon>
        <taxon>Embryophyta</taxon>
        <taxon>Tracheophyta</taxon>
        <taxon>Spermatophyta</taxon>
        <taxon>Magnoliopsida</taxon>
        <taxon>eudicotyledons</taxon>
        <taxon>Gunneridae</taxon>
        <taxon>Pentapetalae</taxon>
        <taxon>asterids</taxon>
        <taxon>lamiids</taxon>
        <taxon>Boraginales</taxon>
        <taxon>Boraginaceae</taxon>
        <taxon>Boraginoideae</taxon>
        <taxon>Lithospermeae</taxon>
        <taxon>Lithospermum</taxon>
    </lineage>
</organism>
<accession>A0AAV3PP38</accession>